<sequence length="152" mass="16188">MPVLPLSLTNAITQAQGADLVAADQAILAAIGPLVGADANAVTSKLTSLLSAVGNKTLVDSLINFLSLKRSQIEVTGHSELAEALRNLADTQQAEAAISLKNKPGWWEQSFEQISRVVAFGSFSEPVTEALEEIQSEPTSAEEEKNQERENS</sequence>
<keyword evidence="3" id="KW-1185">Reference proteome</keyword>
<evidence type="ECO:0000313" key="2">
    <source>
        <dbReference type="EMBL" id="MCP2727349.1"/>
    </source>
</evidence>
<feature type="region of interest" description="Disordered" evidence="1">
    <location>
        <begin position="129"/>
        <end position="152"/>
    </location>
</feature>
<reference evidence="2" key="1">
    <citation type="submission" date="2022-06" db="EMBL/GenBank/DDBJ databases">
        <title>New cyanobacteria of genus Symplocastrum in benthos of Lake Baikal.</title>
        <authorList>
            <person name="Sorokovikova E."/>
            <person name="Tikhonova I."/>
            <person name="Krasnopeev A."/>
            <person name="Evseev P."/>
            <person name="Gladkikh A."/>
            <person name="Belykh O."/>
        </authorList>
    </citation>
    <scope>NUCLEOTIDE SEQUENCE</scope>
    <source>
        <strain evidence="2">BBK-W-15</strain>
    </source>
</reference>
<dbReference type="AlphaFoldDB" id="A0AAE3KKT1"/>
<feature type="compositionally biased region" description="Basic and acidic residues" evidence="1">
    <location>
        <begin position="142"/>
        <end position="152"/>
    </location>
</feature>
<proteinExistence type="predicted"/>
<dbReference type="RefSeq" id="WP_254010167.1">
    <property type="nucleotide sequence ID" value="NZ_JAMZMM010000012.1"/>
</dbReference>
<evidence type="ECO:0000313" key="3">
    <source>
        <dbReference type="Proteomes" id="UP001204953"/>
    </source>
</evidence>
<dbReference type="Proteomes" id="UP001204953">
    <property type="component" value="Unassembled WGS sequence"/>
</dbReference>
<gene>
    <name evidence="2" type="ORF">NJ959_02535</name>
</gene>
<comment type="caution">
    <text evidence="2">The sequence shown here is derived from an EMBL/GenBank/DDBJ whole genome shotgun (WGS) entry which is preliminary data.</text>
</comment>
<dbReference type="EMBL" id="JAMZMM010000012">
    <property type="protein sequence ID" value="MCP2727349.1"/>
    <property type="molecule type" value="Genomic_DNA"/>
</dbReference>
<organism evidence="2 3">
    <name type="scientific">Limnofasciculus baicalensis BBK-W-15</name>
    <dbReference type="NCBI Taxonomy" id="2699891"/>
    <lineage>
        <taxon>Bacteria</taxon>
        <taxon>Bacillati</taxon>
        <taxon>Cyanobacteriota</taxon>
        <taxon>Cyanophyceae</taxon>
        <taxon>Coleofasciculales</taxon>
        <taxon>Coleofasciculaceae</taxon>
        <taxon>Limnofasciculus</taxon>
        <taxon>Limnofasciculus baicalensis</taxon>
    </lineage>
</organism>
<accession>A0AAE3KKT1</accession>
<name>A0AAE3KKT1_9CYAN</name>
<protein>
    <submittedName>
        <fullName evidence="2">Uncharacterized protein</fullName>
    </submittedName>
</protein>
<evidence type="ECO:0000256" key="1">
    <source>
        <dbReference type="SAM" id="MobiDB-lite"/>
    </source>
</evidence>